<keyword evidence="5" id="KW-1185">Reference proteome</keyword>
<accession>A0ABU0H9S6</accession>
<dbReference type="SUPFAM" id="SSF50129">
    <property type="entry name" value="GroES-like"/>
    <property type="match status" value="1"/>
</dbReference>
<dbReference type="PANTHER" id="PTHR43401:SF3">
    <property type="entry name" value="L-GALACTONATE-5-DEHYDROGENASE"/>
    <property type="match status" value="1"/>
</dbReference>
<reference evidence="4 5" key="1">
    <citation type="submission" date="2023-07" db="EMBL/GenBank/DDBJ databases">
        <title>Genomic Encyclopedia of Type Strains, Phase IV (KMG-IV): sequencing the most valuable type-strain genomes for metagenomic binning, comparative biology and taxonomic classification.</title>
        <authorList>
            <person name="Goeker M."/>
        </authorList>
    </citation>
    <scope>NUCLEOTIDE SEQUENCE [LARGE SCALE GENOMIC DNA]</scope>
    <source>
        <strain evidence="4 5">B6-8</strain>
    </source>
</reference>
<keyword evidence="1" id="KW-0560">Oxidoreductase</keyword>
<dbReference type="Pfam" id="PF00107">
    <property type="entry name" value="ADH_zinc_N"/>
    <property type="match status" value="1"/>
</dbReference>
<dbReference type="InterPro" id="IPR050129">
    <property type="entry name" value="Zn_alcohol_dh"/>
</dbReference>
<dbReference type="EMBL" id="JAUSVO010000004">
    <property type="protein sequence ID" value="MDQ0438747.1"/>
    <property type="molecule type" value="Genomic_DNA"/>
</dbReference>
<dbReference type="InterPro" id="IPR013149">
    <property type="entry name" value="ADH-like_C"/>
</dbReference>
<dbReference type="PANTHER" id="PTHR43401">
    <property type="entry name" value="L-THREONINE 3-DEHYDROGENASE"/>
    <property type="match status" value="1"/>
</dbReference>
<evidence type="ECO:0000259" key="2">
    <source>
        <dbReference type="Pfam" id="PF00107"/>
    </source>
</evidence>
<dbReference type="Gene3D" id="3.40.50.720">
    <property type="entry name" value="NAD(P)-binding Rossmann-like Domain"/>
    <property type="match status" value="1"/>
</dbReference>
<evidence type="ECO:0000313" key="4">
    <source>
        <dbReference type="EMBL" id="MDQ0438747.1"/>
    </source>
</evidence>
<dbReference type="InterPro" id="IPR036291">
    <property type="entry name" value="NAD(P)-bd_dom_sf"/>
</dbReference>
<dbReference type="Pfam" id="PF08240">
    <property type="entry name" value="ADH_N"/>
    <property type="match status" value="1"/>
</dbReference>
<feature type="domain" description="Alcohol dehydrogenase-like C-terminal" evidence="2">
    <location>
        <begin position="169"/>
        <end position="295"/>
    </location>
</feature>
<comment type="caution">
    <text evidence="4">The sequence shown here is derived from an EMBL/GenBank/DDBJ whole genome shotgun (WGS) entry which is preliminary data.</text>
</comment>
<gene>
    <name evidence="4" type="ORF">QO014_003142</name>
</gene>
<evidence type="ECO:0000313" key="5">
    <source>
        <dbReference type="Proteomes" id="UP001241603"/>
    </source>
</evidence>
<dbReference type="InterPro" id="IPR013154">
    <property type="entry name" value="ADH-like_N"/>
</dbReference>
<name>A0ABU0H9S6_9HYPH</name>
<protein>
    <submittedName>
        <fullName evidence="4">2-desacetyl-2-hydroxyethyl bacteriochlorophyllide A dehydrogenase</fullName>
    </submittedName>
</protein>
<evidence type="ECO:0000256" key="1">
    <source>
        <dbReference type="ARBA" id="ARBA00023002"/>
    </source>
</evidence>
<dbReference type="SUPFAM" id="SSF51735">
    <property type="entry name" value="NAD(P)-binding Rossmann-fold domains"/>
    <property type="match status" value="1"/>
</dbReference>
<dbReference type="InterPro" id="IPR011032">
    <property type="entry name" value="GroES-like_sf"/>
</dbReference>
<proteinExistence type="predicted"/>
<organism evidence="4 5">
    <name type="scientific">Kaistia dalseonensis</name>
    <dbReference type="NCBI Taxonomy" id="410840"/>
    <lineage>
        <taxon>Bacteria</taxon>
        <taxon>Pseudomonadati</taxon>
        <taxon>Pseudomonadota</taxon>
        <taxon>Alphaproteobacteria</taxon>
        <taxon>Hyphomicrobiales</taxon>
        <taxon>Kaistiaceae</taxon>
        <taxon>Kaistia</taxon>
    </lineage>
</organism>
<dbReference type="Gene3D" id="3.90.180.10">
    <property type="entry name" value="Medium-chain alcohol dehydrogenases, catalytic domain"/>
    <property type="match status" value="1"/>
</dbReference>
<evidence type="ECO:0000259" key="3">
    <source>
        <dbReference type="Pfam" id="PF08240"/>
    </source>
</evidence>
<feature type="domain" description="Alcohol dehydrogenase-like N-terminal" evidence="3">
    <location>
        <begin position="24"/>
        <end position="130"/>
    </location>
</feature>
<dbReference type="Proteomes" id="UP001241603">
    <property type="component" value="Unassembled WGS sequence"/>
</dbReference>
<sequence length="336" mass="35672">MKALRCDEPGKLSIIDRDKPVAGTGEVLVRIRNVGICGTDYHIFHGNQPYLDYPRVIGHELGGEVVSAPAGSTLHIGQTVSIEPYIYCGHCRACRLGRTNCCQNLAVLGVHKDGGACDYVVVPERNVVPADGLSTREAAMVEFLAIGAHGVRRSGATAQSRVAIVGAGPIGISAAVFCKARGADVSVIDRNTRRLAFCESELGVDRVFEGSDDIRERLAKATDGEFYDIVIDATGSPAAMQAGFAYVGHGGSYVLLSIVRADITFNDPEFHKRETTLLGSRNATRADFETVLDAMRTGKVPTEALATHAGALVDAPGLIPGWSKPESGVIKAILEV</sequence>
<dbReference type="RefSeq" id="WP_266349637.1">
    <property type="nucleotide sequence ID" value="NZ_JAPKNG010000004.1"/>
</dbReference>
<dbReference type="CDD" id="cd08261">
    <property type="entry name" value="Zn_ADH7"/>
    <property type="match status" value="1"/>
</dbReference>